<name>A0A422QZM8_9RHOB</name>
<keyword evidence="2" id="KW-1185">Reference proteome</keyword>
<evidence type="ECO:0000313" key="1">
    <source>
        <dbReference type="EMBL" id="RNF35399.1"/>
    </source>
</evidence>
<dbReference type="OrthoDB" id="7564032at2"/>
<proteinExistence type="predicted"/>
<comment type="caution">
    <text evidence="1">The sequence shown here is derived from an EMBL/GenBank/DDBJ whole genome shotgun (WGS) entry which is preliminary data.</text>
</comment>
<reference evidence="1" key="1">
    <citation type="submission" date="2018-05" db="EMBL/GenBank/DDBJ databases">
        <title>Reclassification of Methylarcula marina and Methylarcula terricola as Paracoccus methylarcula sp.nov., comb.nov. and Paracoccus terricola comb.nov.</title>
        <authorList>
            <person name="Shmareva M.N."/>
            <person name="Doronina N.V."/>
            <person name="Vasilenko O.V."/>
            <person name="Tarlachkov S.V."/>
            <person name="Trotsenko Y.A."/>
        </authorList>
    </citation>
    <scope>NUCLEOTIDE SEQUENCE [LARGE SCALE GENOMIC DNA]</scope>
    <source>
        <strain evidence="1">VKM B-2159</strain>
    </source>
</reference>
<sequence>MPMPTLSLDDRALQANLRRLADRDAKMAAVWALNDTADDVLAHVQGRMDQVFDRPTRFTRNAFMVWRAKPSQLEAKVLERPSVGRRHYLKVEEFGGPRGQTGLEALLSSRLGHDGRISAAVPAAGAKLNAYGNWSPGERNQALAATSRQEQAVAATGGTRKRRRAGYFVPAASSRLSPGIWKRNPDGSIRKLLHFTTAVPEYRERLGFFDGAEEVSARRLPVHLQRTIAKMIERSASRG</sequence>
<organism evidence="1 2">
    <name type="scientific">Paracoccus methylarcula</name>
    <dbReference type="NCBI Taxonomy" id="72022"/>
    <lineage>
        <taxon>Bacteria</taxon>
        <taxon>Pseudomonadati</taxon>
        <taxon>Pseudomonadota</taxon>
        <taxon>Alphaproteobacteria</taxon>
        <taxon>Rhodobacterales</taxon>
        <taxon>Paracoccaceae</taxon>
        <taxon>Paracoccus</taxon>
    </lineage>
</organism>
<evidence type="ECO:0000313" key="2">
    <source>
        <dbReference type="Proteomes" id="UP000238137"/>
    </source>
</evidence>
<dbReference type="Proteomes" id="UP000238137">
    <property type="component" value="Unassembled WGS sequence"/>
</dbReference>
<gene>
    <name evidence="1" type="ORF">A7A09_007380</name>
</gene>
<protein>
    <submittedName>
        <fullName evidence="1">Uncharacterized protein</fullName>
    </submittedName>
</protein>
<dbReference type="EMBL" id="PXNQ02000003">
    <property type="protein sequence ID" value="RNF35399.1"/>
    <property type="molecule type" value="Genomic_DNA"/>
</dbReference>
<dbReference type="AlphaFoldDB" id="A0A422QZM8"/>
<accession>A0A422QZM8</accession>